<accession>A0ACC2SEP0</accession>
<gene>
    <name evidence="1" type="ORF">DSO57_1027174</name>
</gene>
<keyword evidence="2" id="KW-1185">Reference proteome</keyword>
<name>A0ACC2SEP0_9FUNG</name>
<dbReference type="Proteomes" id="UP001165960">
    <property type="component" value="Unassembled WGS sequence"/>
</dbReference>
<evidence type="ECO:0000313" key="1">
    <source>
        <dbReference type="EMBL" id="KAJ9060780.1"/>
    </source>
</evidence>
<reference evidence="1" key="1">
    <citation type="submission" date="2022-04" db="EMBL/GenBank/DDBJ databases">
        <title>Genome of the entomopathogenic fungus Entomophthora muscae.</title>
        <authorList>
            <person name="Elya C."/>
            <person name="Lovett B.R."/>
            <person name="Lee E."/>
            <person name="Macias A.M."/>
            <person name="Hajek A.E."/>
            <person name="De Bivort B.L."/>
            <person name="Kasson M.T."/>
            <person name="De Fine Licht H.H."/>
            <person name="Stajich J.E."/>
        </authorList>
    </citation>
    <scope>NUCLEOTIDE SEQUENCE</scope>
    <source>
        <strain evidence="1">Berkeley</strain>
    </source>
</reference>
<comment type="caution">
    <text evidence="1">The sequence shown here is derived from an EMBL/GenBank/DDBJ whole genome shotgun (WGS) entry which is preliminary data.</text>
</comment>
<proteinExistence type="predicted"/>
<dbReference type="EMBL" id="QTSX02005134">
    <property type="protein sequence ID" value="KAJ9060780.1"/>
    <property type="molecule type" value="Genomic_DNA"/>
</dbReference>
<sequence length="730" mass="82242">MKCCVQVLCKLLCDAAFEPIIVTDGEKVMTCNERVVKIFGYGSKEELLQLTMRQIINLHFEPSMMINEQGKECPASISSLTFANVKNDDCIKQAAAVKIKKWRIDGKCFYTIAIRDIPIIRLANERSLFKNKCALLDFDNEPQLQTRLLTRFAQMADALPSLVWIVSCGGEVLYQNIRVKEVFGVDTTLESWKCCIHPSDMTWFFPEWMEGFKNGRHTSFEVRYRSKLQDVKGEYTYRYHLFQTTPILNNGTVERFVCSAVDVQDLKEAEREKQRLIASEKLAMDASRLKSAFLSMMSHEICTPLFGIVGNVCLLMDTPITALQREYVENIDGSAKLMMAVIQDILDFSRIEAGKLRVSKEPFSFNRTLSICRGMVEQAARRKGLEFSMPPLDTQVKALGDPMRILQVLTNLASHAIKFTKQGRVAIDFEHCITEGILNAKITVSDTGIGISPELRAQLFTPWVQGDSSNRRLYGGSGLGLAISKALLEMMDGTISLESESGKGSRFWIELSLPALDPEHEIASYRSQSESPNGDAKFEFYLTHPPTPEPTTPPPEPKAKANDTPKKFQVLLAEDNPINQAILKRFLKKMGNIDCFLANDGQMALDEYLRQPPRYYHIILLDQSMPRMDGDMVCHHIRQVDQNQIIISVSANALLADHNNFSELGMNDHIPKPVDYASFSQVLTHWFDQIPTLYASPPKPKYPTANLTSLPKIPGRTIPNQANTMILSGS</sequence>
<evidence type="ECO:0000313" key="2">
    <source>
        <dbReference type="Proteomes" id="UP001165960"/>
    </source>
</evidence>
<protein>
    <submittedName>
        <fullName evidence="1">Uncharacterized protein</fullName>
    </submittedName>
</protein>
<organism evidence="1 2">
    <name type="scientific">Entomophthora muscae</name>
    <dbReference type="NCBI Taxonomy" id="34485"/>
    <lineage>
        <taxon>Eukaryota</taxon>
        <taxon>Fungi</taxon>
        <taxon>Fungi incertae sedis</taxon>
        <taxon>Zoopagomycota</taxon>
        <taxon>Entomophthoromycotina</taxon>
        <taxon>Entomophthoromycetes</taxon>
        <taxon>Entomophthorales</taxon>
        <taxon>Entomophthoraceae</taxon>
        <taxon>Entomophthora</taxon>
    </lineage>
</organism>